<dbReference type="Gene3D" id="3.40.50.300">
    <property type="entry name" value="P-loop containing nucleotide triphosphate hydrolases"/>
    <property type="match status" value="1"/>
</dbReference>
<evidence type="ECO:0000256" key="5">
    <source>
        <dbReference type="ARBA" id="ARBA00022840"/>
    </source>
</evidence>
<evidence type="ECO:0000256" key="8">
    <source>
        <dbReference type="SAM" id="Phobius"/>
    </source>
</evidence>
<dbReference type="InterPro" id="IPR003593">
    <property type="entry name" value="AAA+_ATPase"/>
</dbReference>
<gene>
    <name evidence="11" type="ORF">SAMN06265374_3757</name>
</gene>
<evidence type="ECO:0000256" key="6">
    <source>
        <dbReference type="ARBA" id="ARBA00022989"/>
    </source>
</evidence>
<dbReference type="PROSITE" id="PS00211">
    <property type="entry name" value="ABC_TRANSPORTER_1"/>
    <property type="match status" value="1"/>
</dbReference>
<dbReference type="SMART" id="SM00382">
    <property type="entry name" value="AAA"/>
    <property type="match status" value="1"/>
</dbReference>
<protein>
    <submittedName>
        <fullName evidence="11">ATP-binding cassette, subfamily B</fullName>
    </submittedName>
</protein>
<keyword evidence="12" id="KW-1185">Reference proteome</keyword>
<dbReference type="PANTHER" id="PTHR43394">
    <property type="entry name" value="ATP-DEPENDENT PERMEASE MDL1, MITOCHONDRIAL"/>
    <property type="match status" value="1"/>
</dbReference>
<dbReference type="SUPFAM" id="SSF52540">
    <property type="entry name" value="P-loop containing nucleoside triphosphate hydrolases"/>
    <property type="match status" value="1"/>
</dbReference>
<evidence type="ECO:0000256" key="4">
    <source>
        <dbReference type="ARBA" id="ARBA00022741"/>
    </source>
</evidence>
<dbReference type="CDD" id="cd18552">
    <property type="entry name" value="ABC_6TM_MsbA_like"/>
    <property type="match status" value="1"/>
</dbReference>
<accession>A0ABY1PFZ4</accession>
<name>A0ABY1PFZ4_9HYPH</name>
<evidence type="ECO:0000256" key="2">
    <source>
        <dbReference type="ARBA" id="ARBA00005417"/>
    </source>
</evidence>
<feature type="domain" description="ABC transmembrane type-1" evidence="10">
    <location>
        <begin position="57"/>
        <end position="339"/>
    </location>
</feature>
<feature type="transmembrane region" description="Helical" evidence="8">
    <location>
        <begin position="170"/>
        <end position="190"/>
    </location>
</feature>
<dbReference type="PANTHER" id="PTHR43394:SF1">
    <property type="entry name" value="ATP-BINDING CASSETTE SUB-FAMILY B MEMBER 10, MITOCHONDRIAL"/>
    <property type="match status" value="1"/>
</dbReference>
<keyword evidence="4" id="KW-0547">Nucleotide-binding</keyword>
<evidence type="ECO:0000256" key="3">
    <source>
        <dbReference type="ARBA" id="ARBA00022692"/>
    </source>
</evidence>
<feature type="transmembrane region" description="Helical" evidence="8">
    <location>
        <begin position="286"/>
        <end position="304"/>
    </location>
</feature>
<keyword evidence="6 8" id="KW-1133">Transmembrane helix</keyword>
<dbReference type="InterPro" id="IPR011527">
    <property type="entry name" value="ABC1_TM_dom"/>
</dbReference>
<dbReference type="InterPro" id="IPR017871">
    <property type="entry name" value="ABC_transporter-like_CS"/>
</dbReference>
<dbReference type="InterPro" id="IPR039421">
    <property type="entry name" value="Type_1_exporter"/>
</dbReference>
<dbReference type="PROSITE" id="PS50893">
    <property type="entry name" value="ABC_TRANSPORTER_2"/>
    <property type="match status" value="1"/>
</dbReference>
<feature type="transmembrane region" description="Helical" evidence="8">
    <location>
        <begin position="196"/>
        <end position="215"/>
    </location>
</feature>
<feature type="transmembrane region" description="Helical" evidence="8">
    <location>
        <begin position="56"/>
        <end position="77"/>
    </location>
</feature>
<feature type="transmembrane region" description="Helical" evidence="8">
    <location>
        <begin position="92"/>
        <end position="110"/>
    </location>
</feature>
<sequence>MEAGIAGLLTVWQPLFGRRCRVQNPFQSKTFTDPDGMFQLIRRLFSENFRTYLPRYLIAFLFMGLVAATTAASAWIMGDVVNEVFVNRDKTMVYVIAATVMLIFAVKGASTYGQMVVLARVGNAIVADLQRRMFDHLIRQDQAYFDKNSLAELNVRVAQGVAAARTTLDLIVVSLGRDVLTLIGLVVVMVVQNPFLSIFAFFIMPPAVAAVAVLVRRVKQYAKRQVVSTAKIQSTMQETVLGVRIVKAFGMEPVMRQRMATGVEEVQAQSNKIASLMARTSPLMDTLGGFAIALVIFYGGYSVIELGQDPGALFSFITALLLAYDPARRLARLNVNLGKQIVGLRLMYQLVDREPAMSDAPDAADLKVEGGQIAFSGVEFAYQDHAALAGTSFVAEAGKMTALVGASGAGKSTVFAMIERFYDPSAGEVTIDGQPVRDVTIASLRSKISYVGQDSFLFNVSIRDNIAAGKPGATQDEIEAAARLANAHEFILKQSEGYDTRAGEGGSNLSGGQRQRIAIARAMLRDAPILLLDEATSALDAESEAKIQSALEHLMEGRTTLVIAHRLSTVRHAHQIHVMDQGKVVESGTHNELYEHDGIYRRLCELQFQSRNAAAE</sequence>
<evidence type="ECO:0000256" key="1">
    <source>
        <dbReference type="ARBA" id="ARBA00004651"/>
    </source>
</evidence>
<comment type="caution">
    <text evidence="11">The sequence shown here is derived from an EMBL/GenBank/DDBJ whole genome shotgun (WGS) entry which is preliminary data.</text>
</comment>
<evidence type="ECO:0000259" key="9">
    <source>
        <dbReference type="PROSITE" id="PS50893"/>
    </source>
</evidence>
<evidence type="ECO:0000259" key="10">
    <source>
        <dbReference type="PROSITE" id="PS50929"/>
    </source>
</evidence>
<reference evidence="11 12" key="1">
    <citation type="submission" date="2017-05" db="EMBL/GenBank/DDBJ databases">
        <authorList>
            <person name="Varghese N."/>
            <person name="Submissions S."/>
        </authorList>
    </citation>
    <scope>NUCLEOTIDE SEQUENCE [LARGE SCALE GENOMIC DNA]</scope>
    <source>
        <strain evidence="11 12">DSM 15949</strain>
    </source>
</reference>
<evidence type="ECO:0000313" key="11">
    <source>
        <dbReference type="EMBL" id="SMP33479.1"/>
    </source>
</evidence>
<dbReference type="Pfam" id="PF00664">
    <property type="entry name" value="ABC_membrane"/>
    <property type="match status" value="1"/>
</dbReference>
<dbReference type="Pfam" id="PF00005">
    <property type="entry name" value="ABC_tran"/>
    <property type="match status" value="1"/>
</dbReference>
<dbReference type="Proteomes" id="UP001157914">
    <property type="component" value="Unassembled WGS sequence"/>
</dbReference>
<proteinExistence type="inferred from homology"/>
<feature type="domain" description="ABC transporter" evidence="9">
    <location>
        <begin position="373"/>
        <end position="606"/>
    </location>
</feature>
<keyword evidence="3 8" id="KW-0812">Transmembrane</keyword>
<dbReference type="SUPFAM" id="SSF90123">
    <property type="entry name" value="ABC transporter transmembrane region"/>
    <property type="match status" value="1"/>
</dbReference>
<dbReference type="EMBL" id="FXTT01000005">
    <property type="protein sequence ID" value="SMP33479.1"/>
    <property type="molecule type" value="Genomic_DNA"/>
</dbReference>
<dbReference type="InterPro" id="IPR036640">
    <property type="entry name" value="ABC1_TM_sf"/>
</dbReference>
<dbReference type="PROSITE" id="PS50929">
    <property type="entry name" value="ABC_TM1F"/>
    <property type="match status" value="1"/>
</dbReference>
<organism evidence="11 12">
    <name type="scientific">Roseibium denhamense</name>
    <dbReference type="NCBI Taxonomy" id="76305"/>
    <lineage>
        <taxon>Bacteria</taxon>
        <taxon>Pseudomonadati</taxon>
        <taxon>Pseudomonadota</taxon>
        <taxon>Alphaproteobacteria</taxon>
        <taxon>Hyphomicrobiales</taxon>
        <taxon>Stappiaceae</taxon>
        <taxon>Roseibium</taxon>
    </lineage>
</organism>
<evidence type="ECO:0000256" key="7">
    <source>
        <dbReference type="ARBA" id="ARBA00023136"/>
    </source>
</evidence>
<keyword evidence="5 11" id="KW-0067">ATP-binding</keyword>
<comment type="subcellular location">
    <subcellularLocation>
        <location evidence="1">Cell membrane</location>
        <topology evidence="1">Multi-pass membrane protein</topology>
    </subcellularLocation>
</comment>
<keyword evidence="7 8" id="KW-0472">Membrane</keyword>
<dbReference type="Gene3D" id="1.20.1560.10">
    <property type="entry name" value="ABC transporter type 1, transmembrane domain"/>
    <property type="match status" value="1"/>
</dbReference>
<dbReference type="InterPro" id="IPR003439">
    <property type="entry name" value="ABC_transporter-like_ATP-bd"/>
</dbReference>
<comment type="similarity">
    <text evidence="2">Belongs to the ABC transporter superfamily.</text>
</comment>
<evidence type="ECO:0000313" key="12">
    <source>
        <dbReference type="Proteomes" id="UP001157914"/>
    </source>
</evidence>
<dbReference type="GO" id="GO:0005524">
    <property type="term" value="F:ATP binding"/>
    <property type="evidence" value="ECO:0007669"/>
    <property type="project" value="UniProtKB-KW"/>
</dbReference>
<dbReference type="InterPro" id="IPR027417">
    <property type="entry name" value="P-loop_NTPase"/>
</dbReference>